<name>A0A9X7S2F4_STRDY</name>
<evidence type="ECO:0000313" key="1">
    <source>
        <dbReference type="EMBL" id="QGH02306.1"/>
    </source>
</evidence>
<gene>
    <name evidence="1" type="ORF">EA457_07020</name>
</gene>
<evidence type="ECO:0000313" key="2">
    <source>
        <dbReference type="Proteomes" id="UP000347383"/>
    </source>
</evidence>
<dbReference type="InterPro" id="IPR021229">
    <property type="entry name" value="DUF2800"/>
</dbReference>
<proteinExistence type="predicted"/>
<dbReference type="AlphaFoldDB" id="A0A9X7S2F4"/>
<dbReference type="Proteomes" id="UP000347383">
    <property type="component" value="Chromosome"/>
</dbReference>
<protein>
    <submittedName>
        <fullName evidence="1">DUF2800 domain-containing protein</fullName>
    </submittedName>
</protein>
<dbReference type="RefSeq" id="WP_155778552.1">
    <property type="nucleotide sequence ID" value="NZ_CP033165.1"/>
</dbReference>
<organism evidence="1 2">
    <name type="scientific">Streptococcus dysgalactiae subsp. dysgalactiae</name>
    <dbReference type="NCBI Taxonomy" id="99822"/>
    <lineage>
        <taxon>Bacteria</taxon>
        <taxon>Bacillati</taxon>
        <taxon>Bacillota</taxon>
        <taxon>Bacilli</taxon>
        <taxon>Lactobacillales</taxon>
        <taxon>Streptococcaceae</taxon>
        <taxon>Streptococcus</taxon>
    </lineage>
</organism>
<sequence>MPTQHALLSASSSNRWIHCPPSVRLIEQFENKTSDFARQGTDAHTLCEYKLHKLLGDDVEDPTPSLEFYDEEMEQCATNYATFVMEEVAKVRQTTSDPIVIVEQKLDFSRFVPDGFGTGDCLVIADGTLSVIDMKYGLGILVDAYQNPQMMCYALGALELFDGIYDIQEVKMTIFQPRRENISAYTLSKEELLQWANDVLAPAAQLAYKGEGEYQCGKWCGFCPAKNSCRARAERNLELAKYEFKKPDLLEDDEIEEILEKVDDLVSWSNDIKEYALQLALSGKQWANHKLVEGRSTRKYSNDNDVVAAVIKAGYDPYDKKLLGVTGMTKTLGKAKFDELLSDYIIKPPGKLTLVTNDDKRQAVHIDSAKDDFSEVSPDEKDSAKSWSNCYC</sequence>
<accession>A0A9X7S2F4</accession>
<dbReference type="Pfam" id="PF10926">
    <property type="entry name" value="DUF2800"/>
    <property type="match status" value="1"/>
</dbReference>
<dbReference type="EMBL" id="CP033165">
    <property type="protein sequence ID" value="QGH02306.1"/>
    <property type="molecule type" value="Genomic_DNA"/>
</dbReference>
<reference evidence="1 2" key="1">
    <citation type="submission" date="2018-10" db="EMBL/GenBank/DDBJ databases">
        <title>Comparative Genomics Analysis of the Streptococcus dysgalactiae subspecies dysgalactiae.</title>
        <authorList>
            <person name="Koh T.H."/>
            <person name="Abdul Rahman N."/>
            <person name="Sessions O.M."/>
        </authorList>
    </citation>
    <scope>NUCLEOTIDE SEQUENCE [LARGE SCALE GENOMIC DNA]</scope>
    <source>
        <strain evidence="1 2">DB60705-15</strain>
    </source>
</reference>